<name>A0A1H2XWF0_9FLAO</name>
<comment type="caution">
    <text evidence="8">The sequence shown here is derived from an EMBL/GenBank/DDBJ whole genome shotgun (WGS) entry which is preliminary data.</text>
</comment>
<feature type="transmembrane region" description="Helical" evidence="6">
    <location>
        <begin position="232"/>
        <end position="254"/>
    </location>
</feature>
<dbReference type="InterPro" id="IPR051449">
    <property type="entry name" value="ABC-2_transporter_component"/>
</dbReference>
<evidence type="ECO:0000256" key="4">
    <source>
        <dbReference type="ARBA" id="ARBA00022989"/>
    </source>
</evidence>
<dbReference type="Proteomes" id="UP000182771">
    <property type="component" value="Unassembled WGS sequence"/>
</dbReference>
<keyword evidence="3 6" id="KW-0812">Transmembrane</keyword>
<comment type="subcellular location">
    <subcellularLocation>
        <location evidence="1">Cell membrane</location>
        <topology evidence="1">Multi-pass membrane protein</topology>
    </subcellularLocation>
</comment>
<keyword evidence="2" id="KW-1003">Cell membrane</keyword>
<reference evidence="8 9" key="1">
    <citation type="submission" date="2016-10" db="EMBL/GenBank/DDBJ databases">
        <authorList>
            <person name="Varghese N."/>
            <person name="Submissions S."/>
        </authorList>
    </citation>
    <scope>NUCLEOTIDE SEQUENCE [LARGE SCALE GENOMIC DNA]</scope>
    <source>
        <strain evidence="8 9">DSM 11449</strain>
    </source>
</reference>
<keyword evidence="9" id="KW-1185">Reference proteome</keyword>
<feature type="transmembrane region" description="Helical" evidence="6">
    <location>
        <begin position="260"/>
        <end position="285"/>
    </location>
</feature>
<dbReference type="GeneID" id="85018301"/>
<evidence type="ECO:0000259" key="7">
    <source>
        <dbReference type="Pfam" id="PF12698"/>
    </source>
</evidence>
<organism evidence="8 9">
    <name type="scientific">Capnocytophaga granulosa</name>
    <dbReference type="NCBI Taxonomy" id="45242"/>
    <lineage>
        <taxon>Bacteria</taxon>
        <taxon>Pseudomonadati</taxon>
        <taxon>Bacteroidota</taxon>
        <taxon>Flavobacteriia</taxon>
        <taxon>Flavobacteriales</taxon>
        <taxon>Flavobacteriaceae</taxon>
        <taxon>Capnocytophaga</taxon>
    </lineage>
</organism>
<proteinExistence type="predicted"/>
<evidence type="ECO:0000256" key="1">
    <source>
        <dbReference type="ARBA" id="ARBA00004651"/>
    </source>
</evidence>
<feature type="transmembrane region" description="Helical" evidence="6">
    <location>
        <begin position="354"/>
        <end position="372"/>
    </location>
</feature>
<dbReference type="GO" id="GO:0005886">
    <property type="term" value="C:plasma membrane"/>
    <property type="evidence" value="ECO:0007669"/>
    <property type="project" value="UniProtKB-SubCell"/>
</dbReference>
<dbReference type="Gene3D" id="3.40.1710.10">
    <property type="entry name" value="abc type-2 transporter like domain"/>
    <property type="match status" value="1"/>
</dbReference>
<dbReference type="InterPro" id="IPR013525">
    <property type="entry name" value="ABC2_TM"/>
</dbReference>
<feature type="domain" description="ABC-2 type transporter transmembrane" evidence="7">
    <location>
        <begin position="18"/>
        <end position="366"/>
    </location>
</feature>
<evidence type="ECO:0000256" key="5">
    <source>
        <dbReference type="ARBA" id="ARBA00023136"/>
    </source>
</evidence>
<dbReference type="AlphaFoldDB" id="A0A1H2XWF0"/>
<evidence type="ECO:0000256" key="3">
    <source>
        <dbReference type="ARBA" id="ARBA00022692"/>
    </source>
</evidence>
<keyword evidence="5 6" id="KW-0472">Membrane</keyword>
<evidence type="ECO:0000313" key="8">
    <source>
        <dbReference type="EMBL" id="SDW97223.1"/>
    </source>
</evidence>
<evidence type="ECO:0000313" key="9">
    <source>
        <dbReference type="Proteomes" id="UP000182771"/>
    </source>
</evidence>
<dbReference type="PANTHER" id="PTHR30294">
    <property type="entry name" value="MEMBRANE COMPONENT OF ABC TRANSPORTER YHHJ-RELATED"/>
    <property type="match status" value="1"/>
</dbReference>
<dbReference type="Pfam" id="PF12698">
    <property type="entry name" value="ABC2_membrane_3"/>
    <property type="match status" value="1"/>
</dbReference>
<dbReference type="PANTHER" id="PTHR30294:SF47">
    <property type="entry name" value="INNER MEMBRANE TRANSPORT PERMEASE YHHJ"/>
    <property type="match status" value="1"/>
</dbReference>
<sequence length="383" mass="43808">MKYFKTECKNLFLSPKRLFYVLVFPLIIFGFFAAVFYKGVPRDLPMAYINYDQSQLSENLLRMLDATPNIALTTKLSDEQEAQRLIQQQQIMGFIVIPQDFQQKLFKGENQSVICYTNNQFMLGAGLIQKDFQTTIGMFSAGLVMKKKMQKGQQTERVHAEAQSVKVDDHGLFNPYSNYAFYLLTALLPMMLQMIVMMVTVYVLGVELRYHQGKHWLKQADGSPLKALVGKLLPYTLVLFFVAWWMNYLLFGLIGTPLHIPMFNVVLITFALVVIYQIIGIAIVSFAPDFRLALTVGSGFTAIAFSFAAYTFPMEGLPRSMQYLAQIFPYAHFMKYYVNRAIKGIPMEMTWQPLLALLLFGLLLIVAYPMFVKKIKSGGYEKV</sequence>
<dbReference type="OrthoDB" id="9811522at2"/>
<accession>A0A1H2XWF0</accession>
<dbReference type="GO" id="GO:0140359">
    <property type="term" value="F:ABC-type transporter activity"/>
    <property type="evidence" value="ECO:0007669"/>
    <property type="project" value="InterPro"/>
</dbReference>
<evidence type="ECO:0000256" key="6">
    <source>
        <dbReference type="SAM" id="Phobius"/>
    </source>
</evidence>
<feature type="transmembrane region" description="Helical" evidence="6">
    <location>
        <begin position="18"/>
        <end position="37"/>
    </location>
</feature>
<dbReference type="RefSeq" id="WP_016419174.1">
    <property type="nucleotide sequence ID" value="NZ_FNND01000006.1"/>
</dbReference>
<evidence type="ECO:0000256" key="2">
    <source>
        <dbReference type="ARBA" id="ARBA00022475"/>
    </source>
</evidence>
<feature type="transmembrane region" description="Helical" evidence="6">
    <location>
        <begin position="179"/>
        <end position="204"/>
    </location>
</feature>
<keyword evidence="4 6" id="KW-1133">Transmembrane helix</keyword>
<protein>
    <submittedName>
        <fullName evidence="8">ABC-2 type transport system permease protein</fullName>
    </submittedName>
</protein>
<dbReference type="EMBL" id="FNND01000006">
    <property type="protein sequence ID" value="SDW97223.1"/>
    <property type="molecule type" value="Genomic_DNA"/>
</dbReference>
<feature type="transmembrane region" description="Helical" evidence="6">
    <location>
        <begin position="292"/>
        <end position="312"/>
    </location>
</feature>
<gene>
    <name evidence="8" type="ORF">SAMN05444420_10623</name>
</gene>